<comment type="caution">
    <text evidence="2">The sequence shown here is derived from an EMBL/GenBank/DDBJ whole genome shotgun (WGS) entry which is preliminary data.</text>
</comment>
<keyword evidence="1" id="KW-1133">Transmembrane helix</keyword>
<dbReference type="Proteomes" id="UP000604381">
    <property type="component" value="Unassembled WGS sequence"/>
</dbReference>
<protein>
    <submittedName>
        <fullName evidence="2">Uncharacterized protein</fullName>
    </submittedName>
</protein>
<sequence>MTGPILFCMALVALFAGLRISRWRRRRPDERLGQWLQRTRRYDAEKGYKDLMLCLFACGLCATGLLFQHRREVLELETAEQALLGLLCFTFTLALPLLVWLTAKEGRKRLAEEEEAKRRFEEQLRSGRVVIREDDEDLDGR</sequence>
<evidence type="ECO:0000313" key="2">
    <source>
        <dbReference type="EMBL" id="MBF2735801.1"/>
    </source>
</evidence>
<accession>A0A930UIP9</accession>
<name>A0A930UIP9_9GAMM</name>
<keyword evidence="1" id="KW-0812">Transmembrane</keyword>
<keyword evidence="1" id="KW-0472">Membrane</keyword>
<gene>
    <name evidence="2" type="ORF">ISN26_07015</name>
</gene>
<evidence type="ECO:0000313" key="3">
    <source>
        <dbReference type="Proteomes" id="UP000604381"/>
    </source>
</evidence>
<reference evidence="2" key="1">
    <citation type="submission" date="2020-10" db="EMBL/GenBank/DDBJ databases">
        <title>An improved Amphimedon queenslandica hologenome assembly reveals how three proteobacterial symbionts can extend the metabolic phenotypic of their marine sponge host.</title>
        <authorList>
            <person name="Degnan B."/>
            <person name="Degnan S."/>
            <person name="Xiang X."/>
        </authorList>
    </citation>
    <scope>NUCLEOTIDE SEQUENCE</scope>
    <source>
        <strain evidence="2">AqS2</strain>
    </source>
</reference>
<evidence type="ECO:0000256" key="1">
    <source>
        <dbReference type="SAM" id="Phobius"/>
    </source>
</evidence>
<dbReference type="EMBL" id="JADHEI010000052">
    <property type="protein sequence ID" value="MBF2735801.1"/>
    <property type="molecule type" value="Genomic_DNA"/>
</dbReference>
<feature type="transmembrane region" description="Helical" evidence="1">
    <location>
        <begin position="81"/>
        <end position="101"/>
    </location>
</feature>
<feature type="transmembrane region" description="Helical" evidence="1">
    <location>
        <begin position="50"/>
        <end position="69"/>
    </location>
</feature>
<proteinExistence type="predicted"/>
<organism evidence="2 3">
    <name type="scientific">Candidatus Amphirhobacter heronislandensis</name>
    <dbReference type="NCBI Taxonomy" id="1732024"/>
    <lineage>
        <taxon>Bacteria</taxon>
        <taxon>Pseudomonadati</taxon>
        <taxon>Pseudomonadota</taxon>
        <taxon>Gammaproteobacteria</taxon>
        <taxon>Candidatus Tethybacterales</taxon>
        <taxon>Candidatus Tethybacteraceae</taxon>
        <taxon>Candidatus Amphirhobacter</taxon>
    </lineage>
</organism>
<feature type="transmembrane region" description="Helical" evidence="1">
    <location>
        <begin position="6"/>
        <end position="22"/>
    </location>
</feature>
<keyword evidence="3" id="KW-1185">Reference proteome</keyword>
<dbReference type="AlphaFoldDB" id="A0A930UIP9"/>